<gene>
    <name evidence="2" type="ORF">B0A62_03240</name>
    <name evidence="1" type="ORF">IW20_20010</name>
</gene>
<evidence type="ECO:0000313" key="1">
    <source>
        <dbReference type="EMBL" id="KFF11222.1"/>
    </source>
</evidence>
<name>A0A086A3F8_FLAHY</name>
<reference evidence="1 3" key="1">
    <citation type="submission" date="2014-07" db="EMBL/GenBank/DDBJ databases">
        <title>Genome of Flavobacterium hydatis DSM 2063.</title>
        <authorList>
            <person name="Pipes S.E."/>
            <person name="Stropko S.J."/>
            <person name="Newman J.D."/>
        </authorList>
    </citation>
    <scope>NUCLEOTIDE SEQUENCE [LARGE SCALE GENOMIC DNA]</scope>
    <source>
        <strain evidence="1 3">DSM 2063</strain>
    </source>
</reference>
<sequence length="92" mass="10835">MTANEITTRLDILYNVLLYCSEKHATFSKFQRICINQERGALLSRFSFLLDEISENEVRDYKCPPVIEAKIQFTLQKIKDTNWLAFEQSRLS</sequence>
<dbReference type="STRING" id="991.IW20_20010"/>
<organism evidence="1 3">
    <name type="scientific">Flavobacterium hydatis</name>
    <name type="common">Cytophaga aquatilis</name>
    <dbReference type="NCBI Taxonomy" id="991"/>
    <lineage>
        <taxon>Bacteria</taxon>
        <taxon>Pseudomonadati</taxon>
        <taxon>Bacteroidota</taxon>
        <taxon>Flavobacteriia</taxon>
        <taxon>Flavobacteriales</taxon>
        <taxon>Flavobacteriaceae</taxon>
        <taxon>Flavobacterium</taxon>
    </lineage>
</organism>
<keyword evidence="4" id="KW-1185">Reference proteome</keyword>
<protein>
    <submittedName>
        <fullName evidence="1">Uncharacterized protein</fullName>
    </submittedName>
</protein>
<evidence type="ECO:0000313" key="3">
    <source>
        <dbReference type="Proteomes" id="UP000028712"/>
    </source>
</evidence>
<reference evidence="2 4" key="2">
    <citation type="submission" date="2016-11" db="EMBL/GenBank/DDBJ databases">
        <title>Whole genomes of Flavobacteriaceae.</title>
        <authorList>
            <person name="Stine C."/>
            <person name="Li C."/>
            <person name="Tadesse D."/>
        </authorList>
    </citation>
    <scope>NUCLEOTIDE SEQUENCE [LARGE SCALE GENOMIC DNA]</scope>
    <source>
        <strain evidence="2 4">ATCC 29551</strain>
    </source>
</reference>
<dbReference type="EMBL" id="MUGY01000002">
    <property type="protein sequence ID" value="OXA97886.1"/>
    <property type="molecule type" value="Genomic_DNA"/>
</dbReference>
<proteinExistence type="predicted"/>
<comment type="caution">
    <text evidence="1">The sequence shown here is derived from an EMBL/GenBank/DDBJ whole genome shotgun (WGS) entry which is preliminary data.</text>
</comment>
<dbReference type="RefSeq" id="WP_035626310.1">
    <property type="nucleotide sequence ID" value="NZ_JBEWQG010000027.1"/>
</dbReference>
<dbReference type="AlphaFoldDB" id="A0A086A3F8"/>
<evidence type="ECO:0000313" key="2">
    <source>
        <dbReference type="EMBL" id="OXA97886.1"/>
    </source>
</evidence>
<dbReference type="Proteomes" id="UP000028712">
    <property type="component" value="Unassembled WGS sequence"/>
</dbReference>
<dbReference type="Proteomes" id="UP000198424">
    <property type="component" value="Unassembled WGS sequence"/>
</dbReference>
<evidence type="ECO:0000313" key="4">
    <source>
        <dbReference type="Proteomes" id="UP000198424"/>
    </source>
</evidence>
<dbReference type="OrthoDB" id="1361774at2"/>
<accession>A0A086A3F8</accession>
<dbReference type="EMBL" id="JPRM01000036">
    <property type="protein sequence ID" value="KFF11222.1"/>
    <property type="molecule type" value="Genomic_DNA"/>
</dbReference>